<organism evidence="1">
    <name type="scientific">Arion vulgaris</name>
    <dbReference type="NCBI Taxonomy" id="1028688"/>
    <lineage>
        <taxon>Eukaryota</taxon>
        <taxon>Metazoa</taxon>
        <taxon>Spiralia</taxon>
        <taxon>Lophotrochozoa</taxon>
        <taxon>Mollusca</taxon>
        <taxon>Gastropoda</taxon>
        <taxon>Heterobranchia</taxon>
        <taxon>Euthyneura</taxon>
        <taxon>Panpulmonata</taxon>
        <taxon>Eupulmonata</taxon>
        <taxon>Stylommatophora</taxon>
        <taxon>Helicina</taxon>
        <taxon>Arionoidea</taxon>
        <taxon>Arionidae</taxon>
        <taxon>Arion</taxon>
    </lineage>
</organism>
<accession>A0A0B6Y5J7</accession>
<reference evidence="1" key="1">
    <citation type="submission" date="2014-12" db="EMBL/GenBank/DDBJ databases">
        <title>Insight into the proteome of Arion vulgaris.</title>
        <authorList>
            <person name="Aradska J."/>
            <person name="Bulat T."/>
            <person name="Smidak R."/>
            <person name="Sarate P."/>
            <person name="Gangsoo J."/>
            <person name="Sialana F."/>
            <person name="Bilban M."/>
            <person name="Lubec G."/>
        </authorList>
    </citation>
    <scope>NUCLEOTIDE SEQUENCE</scope>
    <source>
        <tissue evidence="1">Skin</tissue>
    </source>
</reference>
<sequence length="68" mass="7489">YTFETTVCTVVGCLTSDNITVSTNQDLPEGLAPPRIIVISSTSIEFHWRAPNIVNGIIINFQLIQTQP</sequence>
<dbReference type="InterPro" id="IPR036116">
    <property type="entry name" value="FN3_sf"/>
</dbReference>
<dbReference type="Gene3D" id="2.60.40.10">
    <property type="entry name" value="Immunoglobulins"/>
    <property type="match status" value="1"/>
</dbReference>
<feature type="non-terminal residue" evidence="1">
    <location>
        <position position="68"/>
    </location>
</feature>
<dbReference type="AlphaFoldDB" id="A0A0B6Y5J7"/>
<proteinExistence type="predicted"/>
<protein>
    <recommendedName>
        <fullName evidence="2">Fibronectin type-III domain-containing protein</fullName>
    </recommendedName>
</protein>
<gene>
    <name evidence="1" type="primary">ORF11691</name>
</gene>
<evidence type="ECO:0000313" key="1">
    <source>
        <dbReference type="EMBL" id="CEK50795.1"/>
    </source>
</evidence>
<dbReference type="EMBL" id="HACG01003930">
    <property type="protein sequence ID" value="CEK50795.1"/>
    <property type="molecule type" value="Transcribed_RNA"/>
</dbReference>
<name>A0A0B6Y5J7_9EUPU</name>
<dbReference type="InterPro" id="IPR013783">
    <property type="entry name" value="Ig-like_fold"/>
</dbReference>
<dbReference type="SUPFAM" id="SSF49265">
    <property type="entry name" value="Fibronectin type III"/>
    <property type="match status" value="1"/>
</dbReference>
<evidence type="ECO:0008006" key="2">
    <source>
        <dbReference type="Google" id="ProtNLM"/>
    </source>
</evidence>
<feature type="non-terminal residue" evidence="1">
    <location>
        <position position="1"/>
    </location>
</feature>